<dbReference type="Gene3D" id="3.40.50.11260">
    <property type="match status" value="1"/>
</dbReference>
<evidence type="ECO:0000256" key="9">
    <source>
        <dbReference type="ARBA" id="ARBA00022990"/>
    </source>
</evidence>
<evidence type="ECO:0000256" key="6">
    <source>
        <dbReference type="ARBA" id="ARBA00022792"/>
    </source>
</evidence>
<evidence type="ECO:0000256" key="4">
    <source>
        <dbReference type="ARBA" id="ARBA00022553"/>
    </source>
</evidence>
<feature type="binding site" evidence="18">
    <location>
        <begin position="188"/>
        <end position="193"/>
    </location>
    <ligand>
        <name>ATP</name>
        <dbReference type="ChEBI" id="CHEBI:30616"/>
    </ligand>
</feature>
<dbReference type="SUPFAM" id="SSF54211">
    <property type="entry name" value="Ribosomal protein S5 domain 2-like"/>
    <property type="match status" value="1"/>
</dbReference>
<evidence type="ECO:0000256" key="14">
    <source>
        <dbReference type="ARBA" id="ARBA00066161"/>
    </source>
</evidence>
<comment type="caution">
    <text evidence="19">The sequence shown here is derived from an EMBL/GenBank/DDBJ whole genome shotgun (WGS) entry which is preliminary data.</text>
</comment>
<dbReference type="InterPro" id="IPR036890">
    <property type="entry name" value="HATPase_C_sf"/>
</dbReference>
<evidence type="ECO:0000313" key="20">
    <source>
        <dbReference type="Proteomes" id="UP000663879"/>
    </source>
</evidence>
<dbReference type="FunFam" id="1.20.120.790:FF:000004">
    <property type="entry name" value="Heat shock protein 75 kDa"/>
    <property type="match status" value="1"/>
</dbReference>
<evidence type="ECO:0000256" key="17">
    <source>
        <dbReference type="ARBA" id="ARBA00080766"/>
    </source>
</evidence>
<protein>
    <recommendedName>
        <fullName evidence="15">Heat shock protein 75 kDa, mitochondrial</fullName>
    </recommendedName>
    <alternativeName>
        <fullName evidence="17">TNFR-associated protein 1</fullName>
    </alternativeName>
    <alternativeName>
        <fullName evidence="16">Tumor necrosis factor type 1 receptor-associated protein</fullName>
    </alternativeName>
</protein>
<keyword evidence="12" id="KW-0143">Chaperone</keyword>
<dbReference type="OrthoDB" id="28737at2759"/>
<dbReference type="GO" id="GO:0140662">
    <property type="term" value="F:ATP-dependent protein folding chaperone"/>
    <property type="evidence" value="ECO:0007669"/>
    <property type="project" value="InterPro"/>
</dbReference>
<dbReference type="NCBIfam" id="NF003555">
    <property type="entry name" value="PRK05218.1"/>
    <property type="match status" value="1"/>
</dbReference>
<dbReference type="Proteomes" id="UP000663879">
    <property type="component" value="Unassembled WGS sequence"/>
</dbReference>
<feature type="binding site" evidence="18">
    <location>
        <position position="102"/>
    </location>
    <ligand>
        <name>ATP</name>
        <dbReference type="ChEBI" id="CHEBI:30616"/>
    </ligand>
</feature>
<evidence type="ECO:0000313" key="19">
    <source>
        <dbReference type="EMBL" id="CAF0717780.1"/>
    </source>
</evidence>
<proteinExistence type="inferred from homology"/>
<dbReference type="GO" id="GO:0016887">
    <property type="term" value="F:ATP hydrolysis activity"/>
    <property type="evidence" value="ECO:0007669"/>
    <property type="project" value="InterPro"/>
</dbReference>
<dbReference type="InterPro" id="IPR037196">
    <property type="entry name" value="HSP90_C"/>
</dbReference>
<evidence type="ECO:0000256" key="3">
    <source>
        <dbReference type="ARBA" id="ARBA00008239"/>
    </source>
</evidence>
<dbReference type="InterPro" id="IPR001404">
    <property type="entry name" value="Hsp90_fam"/>
</dbReference>
<keyword evidence="11" id="KW-0472">Membrane</keyword>
<dbReference type="Pfam" id="PF13589">
    <property type="entry name" value="HATPase_c_3"/>
    <property type="match status" value="1"/>
</dbReference>
<feature type="binding site" evidence="18">
    <location>
        <position position="239"/>
    </location>
    <ligand>
        <name>ATP</name>
        <dbReference type="ChEBI" id="CHEBI:30616"/>
    </ligand>
</feature>
<dbReference type="GO" id="GO:0005743">
    <property type="term" value="C:mitochondrial inner membrane"/>
    <property type="evidence" value="ECO:0007669"/>
    <property type="project" value="UniProtKB-SubCell"/>
</dbReference>
<dbReference type="Gene3D" id="3.30.230.80">
    <property type="match status" value="1"/>
</dbReference>
<evidence type="ECO:0000256" key="16">
    <source>
        <dbReference type="ARBA" id="ARBA00076190"/>
    </source>
</evidence>
<dbReference type="GO" id="GO:0051082">
    <property type="term" value="F:unfolded protein binding"/>
    <property type="evidence" value="ECO:0007669"/>
    <property type="project" value="InterPro"/>
</dbReference>
<feature type="binding site" evidence="18">
    <location>
        <position position="98"/>
    </location>
    <ligand>
        <name>ATP</name>
        <dbReference type="ChEBI" id="CHEBI:30616"/>
    </ligand>
</feature>
<dbReference type="InterPro" id="IPR020575">
    <property type="entry name" value="Hsp90_N"/>
</dbReference>
<reference evidence="19" key="1">
    <citation type="submission" date="2021-02" db="EMBL/GenBank/DDBJ databases">
        <authorList>
            <person name="Nowell W R."/>
        </authorList>
    </citation>
    <scope>NUCLEOTIDE SEQUENCE</scope>
    <source>
        <strain evidence="19">Ploen Becks lab</strain>
    </source>
</reference>
<keyword evidence="10" id="KW-0496">Mitochondrion</keyword>
<keyword evidence="20" id="KW-1185">Reference proteome</keyword>
<dbReference type="Gene3D" id="1.20.120.790">
    <property type="entry name" value="Heat shock protein 90, C-terminal domain"/>
    <property type="match status" value="1"/>
</dbReference>
<dbReference type="PRINTS" id="PR00775">
    <property type="entry name" value="HEATSHOCK90"/>
</dbReference>
<comment type="subcellular location">
    <subcellularLocation>
        <location evidence="1">Mitochondrion inner membrane</location>
    </subcellularLocation>
    <subcellularLocation>
        <location evidence="2">Mitochondrion matrix</location>
    </subcellularLocation>
</comment>
<organism evidence="19 20">
    <name type="scientific">Brachionus calyciflorus</name>
    <dbReference type="NCBI Taxonomy" id="104777"/>
    <lineage>
        <taxon>Eukaryota</taxon>
        <taxon>Metazoa</taxon>
        <taxon>Spiralia</taxon>
        <taxon>Gnathifera</taxon>
        <taxon>Rotifera</taxon>
        <taxon>Eurotatoria</taxon>
        <taxon>Monogononta</taxon>
        <taxon>Pseudotrocha</taxon>
        <taxon>Ploima</taxon>
        <taxon>Brachionidae</taxon>
        <taxon>Brachionus</taxon>
    </lineage>
</organism>
<keyword evidence="8" id="KW-0809">Transit peptide</keyword>
<dbReference type="CDD" id="cd16927">
    <property type="entry name" value="HATPase_Hsp90-like"/>
    <property type="match status" value="1"/>
</dbReference>
<dbReference type="GO" id="GO:0005759">
    <property type="term" value="C:mitochondrial matrix"/>
    <property type="evidence" value="ECO:0007669"/>
    <property type="project" value="UniProtKB-SubCell"/>
</dbReference>
<gene>
    <name evidence="19" type="ORF">OXX778_LOCUS1858</name>
</gene>
<evidence type="ECO:0000256" key="11">
    <source>
        <dbReference type="ARBA" id="ARBA00023136"/>
    </source>
</evidence>
<feature type="binding site" evidence="18">
    <location>
        <position position="144"/>
    </location>
    <ligand>
        <name>ATP</name>
        <dbReference type="ChEBI" id="CHEBI:30616"/>
    </ligand>
</feature>
<evidence type="ECO:0000256" key="2">
    <source>
        <dbReference type="ARBA" id="ARBA00004305"/>
    </source>
</evidence>
<feature type="binding site" evidence="18">
    <location>
        <position position="389"/>
    </location>
    <ligand>
        <name>ATP</name>
        <dbReference type="ChEBI" id="CHEBI:30616"/>
    </ligand>
</feature>
<dbReference type="PIRSF" id="PIRSF002583">
    <property type="entry name" value="Hsp90"/>
    <property type="match status" value="1"/>
</dbReference>
<dbReference type="EMBL" id="CAJNOC010000131">
    <property type="protein sequence ID" value="CAF0717780.1"/>
    <property type="molecule type" value="Genomic_DNA"/>
</dbReference>
<dbReference type="FunFam" id="3.30.565.10:FF:000021">
    <property type="entry name" value="Heat shock protein 75 kDa, mitochondrial"/>
    <property type="match status" value="1"/>
</dbReference>
<dbReference type="AlphaFoldDB" id="A0A813MK04"/>
<comment type="subunit">
    <text evidence="14">Binds to the intracellular domain of tumor necrosis factor type 1 receptor. Binds to RB1. Interacts with SRC. Interacts with SDHA.</text>
</comment>
<dbReference type="GO" id="GO:0019901">
    <property type="term" value="F:protein kinase binding"/>
    <property type="evidence" value="ECO:0007669"/>
    <property type="project" value="UniProtKB-ARBA"/>
</dbReference>
<evidence type="ECO:0000256" key="10">
    <source>
        <dbReference type="ARBA" id="ARBA00023128"/>
    </source>
</evidence>
<keyword evidence="4" id="KW-0597">Phosphoprotein</keyword>
<evidence type="ECO:0000256" key="5">
    <source>
        <dbReference type="ARBA" id="ARBA00022741"/>
    </source>
</evidence>
<evidence type="ECO:0000256" key="12">
    <source>
        <dbReference type="ARBA" id="ARBA00023186"/>
    </source>
</evidence>
<evidence type="ECO:0000256" key="8">
    <source>
        <dbReference type="ARBA" id="ARBA00022946"/>
    </source>
</evidence>
<dbReference type="Pfam" id="PF00183">
    <property type="entry name" value="HSP90"/>
    <property type="match status" value="1"/>
</dbReference>
<dbReference type="InterPro" id="IPR020568">
    <property type="entry name" value="Ribosomal_Su5_D2-typ_SF"/>
</dbReference>
<dbReference type="PANTHER" id="PTHR11528">
    <property type="entry name" value="HEAT SHOCK PROTEIN 90 FAMILY MEMBER"/>
    <property type="match status" value="1"/>
</dbReference>
<dbReference type="SUPFAM" id="SSF110942">
    <property type="entry name" value="HSP90 C-terminal domain"/>
    <property type="match status" value="1"/>
</dbReference>
<keyword evidence="9" id="KW-0007">Acetylation</keyword>
<keyword evidence="6" id="KW-0999">Mitochondrion inner membrane</keyword>
<feature type="binding site" evidence="18">
    <location>
        <begin position="164"/>
        <end position="165"/>
    </location>
    <ligand>
        <name>ATP</name>
        <dbReference type="ChEBI" id="CHEBI:30616"/>
    </ligand>
</feature>
<sequence length="691" mass="79293">MSKLVYFNAALRQLNSKSSILKHSSRHLASFSLLNSNDTKNLEVNTIQKRLIQTSRFIQDAEKAVGKSEKYDFLAETKQLLNIVAKSLYSDKEVFVRELISNASDAIEKLKYAQLTNNQGVDNQIPYEIQINANDMNNTLTIQDTGVGMSKEELIKFLGTIAHSGSKQFIENLSKNNNGNNQNSIIGQFGVGFYSAFMVADKVQVFSKSYKDDEKAFEWSSSGDGSYEISEADGVTRGTKIILHLKDDCSEFSKEDVIRKIVNKYSNFVGYPIVVNGDKINLIQPIWLEDAKNITEEQHEEFYKFLGNMDKPRYTLCYKTDAPLNIRALFYIPTFKPSPVDISQEADVGVSLYSKKVLILSKANQILPRWLRFVKGVVDSEDIPLNLSRELLQDSNLIRKLRTVLTQRILRYLNEEAKYDEQKFMEFYSDYNLYFKEGIYRAADQNEKEEIASLLRFETNKTEPGKTISLLEYVKRMKSEQKNILYYAAPSREIALNSPYFEAIKQKDNEILFLFEQYDEMIVLQLQQFKGKQLLGIEQENMSEKNKDDLIIEGDTRSLSNSEAQELKTWLKTTLSSKIKNVKITNKLDTHPCVITAENMSFLRHLIKTSYMQREKVGDFFNLVNLTMEINPKNGLIKALYAMHKKDPELSKLVAEQLMDNSLVTAGLVEDPRLVLSNLNKLLEKAFAQRN</sequence>
<keyword evidence="5 18" id="KW-0547">Nucleotide-binding</keyword>
<dbReference type="Gene3D" id="3.30.565.10">
    <property type="entry name" value="Histidine kinase-like ATPase, C-terminal domain"/>
    <property type="match status" value="1"/>
</dbReference>
<accession>A0A813MK04</accession>
<dbReference type="GO" id="GO:0005524">
    <property type="term" value="F:ATP binding"/>
    <property type="evidence" value="ECO:0007669"/>
    <property type="project" value="UniProtKB-KW"/>
</dbReference>
<evidence type="ECO:0000256" key="13">
    <source>
        <dbReference type="ARBA" id="ARBA00057498"/>
    </source>
</evidence>
<evidence type="ECO:0000256" key="18">
    <source>
        <dbReference type="PIRSR" id="PIRSR002583-1"/>
    </source>
</evidence>
<dbReference type="FunFam" id="3.40.50.11260:FF:000004">
    <property type="entry name" value="Heat shock protein 75 mitochondrial"/>
    <property type="match status" value="1"/>
</dbReference>
<comment type="function">
    <text evidence="13">Chaperone that expresses an ATPase activity. Involved in maintaining mitochondrial function and polarization, downstream of PINK1 and mitochondrial complex I. Is a negative regulator of mitochondrial respiration able to modulate the balance between oxidative phosphorylation and aerobic glycolysis. The impact of TRAP1 on mitochondrial respiration is probably mediated by modulation of mitochondrial SRC and inhibition of SDHA.</text>
</comment>
<name>A0A813MK04_9BILA</name>
<keyword evidence="7 18" id="KW-0067">ATP-binding</keyword>
<evidence type="ECO:0000256" key="1">
    <source>
        <dbReference type="ARBA" id="ARBA00004273"/>
    </source>
</evidence>
<dbReference type="SUPFAM" id="SSF55874">
    <property type="entry name" value="ATPase domain of HSP90 chaperone/DNA topoisomerase II/histidine kinase"/>
    <property type="match status" value="1"/>
</dbReference>
<evidence type="ECO:0000256" key="15">
    <source>
        <dbReference type="ARBA" id="ARBA00073018"/>
    </source>
</evidence>
<dbReference type="FunFam" id="3.30.230.80:FF:000004">
    <property type="entry name" value="Heat shock protein 75 kDa"/>
    <property type="match status" value="1"/>
</dbReference>
<dbReference type="HAMAP" id="MF_00505">
    <property type="entry name" value="HSP90"/>
    <property type="match status" value="1"/>
</dbReference>
<evidence type="ECO:0000256" key="7">
    <source>
        <dbReference type="ARBA" id="ARBA00022840"/>
    </source>
</evidence>
<feature type="binding site" evidence="18">
    <location>
        <position position="149"/>
    </location>
    <ligand>
        <name>ATP</name>
        <dbReference type="ChEBI" id="CHEBI:30616"/>
    </ligand>
</feature>
<comment type="similarity">
    <text evidence="3">Belongs to the heat shock protein 90 family.</text>
</comment>